<dbReference type="GO" id="GO:0008235">
    <property type="term" value="F:metalloexopeptidase activity"/>
    <property type="evidence" value="ECO:0007669"/>
    <property type="project" value="InterPro"/>
</dbReference>
<organism evidence="2 3">
    <name type="scientific">Psychroserpens burtonensis</name>
    <dbReference type="NCBI Taxonomy" id="49278"/>
    <lineage>
        <taxon>Bacteria</taxon>
        <taxon>Pseudomonadati</taxon>
        <taxon>Bacteroidota</taxon>
        <taxon>Flavobacteriia</taxon>
        <taxon>Flavobacteriales</taxon>
        <taxon>Flavobacteriaceae</taxon>
        <taxon>Psychroserpens</taxon>
    </lineage>
</organism>
<feature type="domain" description="Peptidase M28" evidence="1">
    <location>
        <begin position="116"/>
        <end position="326"/>
    </location>
</feature>
<dbReference type="SUPFAM" id="SSF53187">
    <property type="entry name" value="Zn-dependent exopeptidases"/>
    <property type="match status" value="1"/>
</dbReference>
<protein>
    <submittedName>
        <fullName evidence="2">M28 family peptidase</fullName>
    </submittedName>
</protein>
<dbReference type="CDD" id="cd05660">
    <property type="entry name" value="M28_like_PA"/>
    <property type="match status" value="1"/>
</dbReference>
<dbReference type="Proteomes" id="UP000321938">
    <property type="component" value="Unassembled WGS sequence"/>
</dbReference>
<dbReference type="Pfam" id="PF04389">
    <property type="entry name" value="Peptidase_M28"/>
    <property type="match status" value="1"/>
</dbReference>
<dbReference type="AlphaFoldDB" id="A0A5C7BBJ2"/>
<accession>A0A5C7BBJ2</accession>
<dbReference type="PANTHER" id="PTHR12147:SF26">
    <property type="entry name" value="PEPTIDASE M28 DOMAIN-CONTAINING PROTEIN"/>
    <property type="match status" value="1"/>
</dbReference>
<dbReference type="RefSeq" id="WP_028872696.1">
    <property type="nucleotide sequence ID" value="NZ_VOSB01000021.1"/>
</dbReference>
<gene>
    <name evidence="2" type="ORF">ES692_14260</name>
</gene>
<dbReference type="Gene3D" id="3.40.630.10">
    <property type="entry name" value="Zn peptidases"/>
    <property type="match status" value="1"/>
</dbReference>
<keyword evidence="3" id="KW-1185">Reference proteome</keyword>
<dbReference type="OrthoDB" id="9778250at2"/>
<dbReference type="STRING" id="1123037.GCA_000425305_02984"/>
<dbReference type="InterPro" id="IPR045175">
    <property type="entry name" value="M28_fam"/>
</dbReference>
<evidence type="ECO:0000313" key="2">
    <source>
        <dbReference type="EMBL" id="TXE16076.1"/>
    </source>
</evidence>
<dbReference type="InterPro" id="IPR007484">
    <property type="entry name" value="Peptidase_M28"/>
</dbReference>
<reference evidence="2 3" key="1">
    <citation type="submission" date="2019-08" db="EMBL/GenBank/DDBJ databases">
        <title>Genome of Psychroserpens burtonensis ACAM 167.</title>
        <authorList>
            <person name="Bowman J.P."/>
        </authorList>
    </citation>
    <scope>NUCLEOTIDE SEQUENCE [LARGE SCALE GENOMIC DNA]</scope>
    <source>
        <strain evidence="2 3">ACAM 167</strain>
    </source>
</reference>
<evidence type="ECO:0000259" key="1">
    <source>
        <dbReference type="Pfam" id="PF04389"/>
    </source>
</evidence>
<sequence length="344" mass="39343">MKFLLITLSLTLVGSCATLRHTEKIDQLKESIVFEDSQTVNSYINTISKEELKNHVYAFSTDKFQGRRTGEPGHHKASKFLKDYYIKEQIQSPLGSKYYQHIPKSFFSGDIKNSQNVIAYVKGNEFPEEVIIISAHSDHEGYTDTEIYNGADDNGSGTAAVMEMAQGFKKAALEGHGPKRSIVFLHLTGEEVGLRGSRYYAKYPVFSMKNTVANLNIDMIGRVDDAHKNNPNYIYLIGADRLSTQLHYISEAANAQFTNLELDYKLNSDKDPNRYYFRSDHYNFAQEGVPVIFYFNGEHEDYHQPTDTPEKIDYALLEKRTKLIFATAWYLANSENRIIVDQDY</sequence>
<evidence type="ECO:0000313" key="3">
    <source>
        <dbReference type="Proteomes" id="UP000321938"/>
    </source>
</evidence>
<dbReference type="PANTHER" id="PTHR12147">
    <property type="entry name" value="METALLOPEPTIDASE M28 FAMILY MEMBER"/>
    <property type="match status" value="1"/>
</dbReference>
<dbReference type="EMBL" id="VOSB01000021">
    <property type="protein sequence ID" value="TXE16076.1"/>
    <property type="molecule type" value="Genomic_DNA"/>
</dbReference>
<dbReference type="GO" id="GO:0006508">
    <property type="term" value="P:proteolysis"/>
    <property type="evidence" value="ECO:0007669"/>
    <property type="project" value="InterPro"/>
</dbReference>
<name>A0A5C7BBJ2_9FLAO</name>
<dbReference type="PROSITE" id="PS51257">
    <property type="entry name" value="PROKAR_LIPOPROTEIN"/>
    <property type="match status" value="1"/>
</dbReference>
<proteinExistence type="predicted"/>
<comment type="caution">
    <text evidence="2">The sequence shown here is derived from an EMBL/GenBank/DDBJ whole genome shotgun (WGS) entry which is preliminary data.</text>
</comment>